<proteinExistence type="predicted"/>
<gene>
    <name evidence="1" type="ORF">QBC42DRAFT_169291</name>
</gene>
<evidence type="ECO:0000313" key="2">
    <source>
        <dbReference type="Proteomes" id="UP001321749"/>
    </source>
</evidence>
<organism evidence="1 2">
    <name type="scientific">Cladorrhinum samala</name>
    <dbReference type="NCBI Taxonomy" id="585594"/>
    <lineage>
        <taxon>Eukaryota</taxon>
        <taxon>Fungi</taxon>
        <taxon>Dikarya</taxon>
        <taxon>Ascomycota</taxon>
        <taxon>Pezizomycotina</taxon>
        <taxon>Sordariomycetes</taxon>
        <taxon>Sordariomycetidae</taxon>
        <taxon>Sordariales</taxon>
        <taxon>Podosporaceae</taxon>
        <taxon>Cladorrhinum</taxon>
    </lineage>
</organism>
<dbReference type="Proteomes" id="UP001321749">
    <property type="component" value="Unassembled WGS sequence"/>
</dbReference>
<dbReference type="AlphaFoldDB" id="A0AAV9I1U0"/>
<comment type="caution">
    <text evidence="1">The sequence shown here is derived from an EMBL/GenBank/DDBJ whole genome shotgun (WGS) entry which is preliminary data.</text>
</comment>
<protein>
    <recommendedName>
        <fullName evidence="3">F-box domain-containing protein</fullName>
    </recommendedName>
</protein>
<keyword evidence="2" id="KW-1185">Reference proteome</keyword>
<evidence type="ECO:0000313" key="1">
    <source>
        <dbReference type="EMBL" id="KAK4465336.1"/>
    </source>
</evidence>
<reference evidence="1" key="1">
    <citation type="journal article" date="2023" name="Mol. Phylogenet. Evol.">
        <title>Genome-scale phylogeny and comparative genomics of the fungal order Sordariales.</title>
        <authorList>
            <person name="Hensen N."/>
            <person name="Bonometti L."/>
            <person name="Westerberg I."/>
            <person name="Brannstrom I.O."/>
            <person name="Guillou S."/>
            <person name="Cros-Aarteil S."/>
            <person name="Calhoun S."/>
            <person name="Haridas S."/>
            <person name="Kuo A."/>
            <person name="Mondo S."/>
            <person name="Pangilinan J."/>
            <person name="Riley R."/>
            <person name="LaButti K."/>
            <person name="Andreopoulos B."/>
            <person name="Lipzen A."/>
            <person name="Chen C."/>
            <person name="Yan M."/>
            <person name="Daum C."/>
            <person name="Ng V."/>
            <person name="Clum A."/>
            <person name="Steindorff A."/>
            <person name="Ohm R.A."/>
            <person name="Martin F."/>
            <person name="Silar P."/>
            <person name="Natvig D.O."/>
            <person name="Lalanne C."/>
            <person name="Gautier V."/>
            <person name="Ament-Velasquez S.L."/>
            <person name="Kruys A."/>
            <person name="Hutchinson M.I."/>
            <person name="Powell A.J."/>
            <person name="Barry K."/>
            <person name="Miller A.N."/>
            <person name="Grigoriev I.V."/>
            <person name="Debuchy R."/>
            <person name="Gladieux P."/>
            <person name="Hiltunen Thoren M."/>
            <person name="Johannesson H."/>
        </authorList>
    </citation>
    <scope>NUCLEOTIDE SEQUENCE</scope>
    <source>
        <strain evidence="1">PSN324</strain>
    </source>
</reference>
<sequence length="484" mass="53992">MSATGQLQHIAAQLDKLPLELVEPIISGLTFRDVLALTKGVQEGSHLWNAFAVSPTWWKIWPMIAEYRDGFETLVSLTITVNGRVFDLRGGALMGTAGEFLRKLDSLEDSVKREAWRHEGVDRGGWAPVFFGIMGVRASGLLAQILAEMGRGHILYLCQEMPIDAICALAPWLSPQGDLSEPELRFRFLKFLESSCLCNSHRVESDECGWPGLGRNPVPGGAAARMEHARRCRERHPGQPTGNWSVPQIKVFLAAYAEVQLKLNAAKSDQLRDLAELYRRHHSRLREPLAPQTPRKNVEHIPRQLGVTARRVKQTIDLEKVPAARRIIKQSHRKHQGVSRFRYPHACFVPYDWCLELWTRIVAELEGAGMEEGVGKEPGEKDHPADEGEGILSLGVGGISLRDKQAAAAATTATKTKTTRSASHVPENIQKSIQIVKRGMDTYFVTEYKDEDIGDKLPVYDEKAKIGFYGLPRTTEGKDGELDI</sequence>
<dbReference type="EMBL" id="MU864940">
    <property type="protein sequence ID" value="KAK4465336.1"/>
    <property type="molecule type" value="Genomic_DNA"/>
</dbReference>
<reference evidence="1" key="2">
    <citation type="submission" date="2023-06" db="EMBL/GenBank/DDBJ databases">
        <authorList>
            <consortium name="Lawrence Berkeley National Laboratory"/>
            <person name="Mondo S.J."/>
            <person name="Hensen N."/>
            <person name="Bonometti L."/>
            <person name="Westerberg I."/>
            <person name="Brannstrom I.O."/>
            <person name="Guillou S."/>
            <person name="Cros-Aarteil S."/>
            <person name="Calhoun S."/>
            <person name="Haridas S."/>
            <person name="Kuo A."/>
            <person name="Pangilinan J."/>
            <person name="Riley R."/>
            <person name="Labutti K."/>
            <person name="Andreopoulos B."/>
            <person name="Lipzen A."/>
            <person name="Chen C."/>
            <person name="Yanf M."/>
            <person name="Daum C."/>
            <person name="Ng V."/>
            <person name="Clum A."/>
            <person name="Steindorff A."/>
            <person name="Ohm R."/>
            <person name="Martin F."/>
            <person name="Silar P."/>
            <person name="Natvig D."/>
            <person name="Lalanne C."/>
            <person name="Gautier V."/>
            <person name="Ament-Velasquez S.L."/>
            <person name="Kruys A."/>
            <person name="Hutchinson M.I."/>
            <person name="Powell A.J."/>
            <person name="Barry K."/>
            <person name="Miller A.N."/>
            <person name="Grigoriev I.V."/>
            <person name="Debuchy R."/>
            <person name="Gladieux P."/>
            <person name="Thoren M.H."/>
            <person name="Johannesson H."/>
        </authorList>
    </citation>
    <scope>NUCLEOTIDE SEQUENCE</scope>
    <source>
        <strain evidence="1">PSN324</strain>
    </source>
</reference>
<accession>A0AAV9I1U0</accession>
<evidence type="ECO:0008006" key="3">
    <source>
        <dbReference type="Google" id="ProtNLM"/>
    </source>
</evidence>
<name>A0AAV9I1U0_9PEZI</name>